<evidence type="ECO:0000256" key="6">
    <source>
        <dbReference type="SAM" id="SignalP"/>
    </source>
</evidence>
<evidence type="ECO:0000313" key="8">
    <source>
        <dbReference type="Proteomes" id="UP000621799"/>
    </source>
</evidence>
<keyword evidence="5" id="KW-0472">Membrane</keyword>
<evidence type="ECO:0000256" key="2">
    <source>
        <dbReference type="ARBA" id="ARBA00022803"/>
    </source>
</evidence>
<dbReference type="NCBIfam" id="NF047558">
    <property type="entry name" value="TPR_END_plus"/>
    <property type="match status" value="1"/>
</dbReference>
<dbReference type="Proteomes" id="UP000621799">
    <property type="component" value="Unassembled WGS sequence"/>
</dbReference>
<evidence type="ECO:0000256" key="5">
    <source>
        <dbReference type="SAM" id="Phobius"/>
    </source>
</evidence>
<keyword evidence="5" id="KW-1133">Transmembrane helix</keyword>
<dbReference type="RefSeq" id="WP_264319727.1">
    <property type="nucleotide sequence ID" value="NZ_JADEXN010000011.1"/>
</dbReference>
<comment type="caution">
    <text evidence="7">The sequence shown here is derived from an EMBL/GenBank/DDBJ whole genome shotgun (WGS) entry which is preliminary data.</text>
</comment>
<dbReference type="PANTHER" id="PTHR44858">
    <property type="entry name" value="TETRATRICOPEPTIDE REPEAT PROTEIN 6"/>
    <property type="match status" value="1"/>
</dbReference>
<feature type="chain" id="PRO_5036835881" evidence="6">
    <location>
        <begin position="26"/>
        <end position="449"/>
    </location>
</feature>
<keyword evidence="1" id="KW-0677">Repeat</keyword>
<evidence type="ECO:0000256" key="1">
    <source>
        <dbReference type="ARBA" id="ARBA00022737"/>
    </source>
</evidence>
<proteinExistence type="predicted"/>
<dbReference type="Pfam" id="PF12895">
    <property type="entry name" value="ANAPC3"/>
    <property type="match status" value="1"/>
</dbReference>
<keyword evidence="2 3" id="KW-0802">TPR repeat</keyword>
<feature type="repeat" description="TPR" evidence="3">
    <location>
        <begin position="346"/>
        <end position="379"/>
    </location>
</feature>
<feature type="repeat" description="TPR" evidence="3">
    <location>
        <begin position="278"/>
        <end position="311"/>
    </location>
</feature>
<dbReference type="SMART" id="SM00028">
    <property type="entry name" value="TPR"/>
    <property type="match status" value="6"/>
</dbReference>
<dbReference type="PROSITE" id="PS50293">
    <property type="entry name" value="TPR_REGION"/>
    <property type="match status" value="2"/>
</dbReference>
<evidence type="ECO:0000256" key="3">
    <source>
        <dbReference type="PROSITE-ProRule" id="PRU00339"/>
    </source>
</evidence>
<keyword evidence="6" id="KW-0732">Signal</keyword>
<reference evidence="7" key="1">
    <citation type="submission" date="2020-10" db="EMBL/GenBank/DDBJ databases">
        <authorList>
            <person name="Castelo-Branco R."/>
            <person name="Eusebio N."/>
            <person name="Adriana R."/>
            <person name="Vieira A."/>
            <person name="Brugerolle De Fraissinette N."/>
            <person name="Rezende De Castro R."/>
            <person name="Schneider M.P."/>
            <person name="Vasconcelos V."/>
            <person name="Leao P.N."/>
        </authorList>
    </citation>
    <scope>NUCLEOTIDE SEQUENCE</scope>
    <source>
        <strain evidence="7">LEGE 11467</strain>
    </source>
</reference>
<dbReference type="InterPro" id="IPR011990">
    <property type="entry name" value="TPR-like_helical_dom_sf"/>
</dbReference>
<feature type="signal peptide" evidence="6">
    <location>
        <begin position="1"/>
        <end position="25"/>
    </location>
</feature>
<dbReference type="PANTHER" id="PTHR44858:SF1">
    <property type="entry name" value="UDP-N-ACETYLGLUCOSAMINE--PEPTIDE N-ACETYLGLUCOSAMINYLTRANSFERASE SPINDLY-RELATED"/>
    <property type="match status" value="1"/>
</dbReference>
<dbReference type="PROSITE" id="PS50005">
    <property type="entry name" value="TPR"/>
    <property type="match status" value="4"/>
</dbReference>
<accession>A0A928VXG6</accession>
<keyword evidence="5" id="KW-0812">Transmembrane</keyword>
<protein>
    <submittedName>
        <fullName evidence="7">Tetratricopeptide repeat protein</fullName>
    </submittedName>
</protein>
<feature type="repeat" description="TPR" evidence="3">
    <location>
        <begin position="312"/>
        <end position="345"/>
    </location>
</feature>
<evidence type="ECO:0000313" key="7">
    <source>
        <dbReference type="EMBL" id="MBE9039465.1"/>
    </source>
</evidence>
<dbReference type="Pfam" id="PF13432">
    <property type="entry name" value="TPR_16"/>
    <property type="match status" value="1"/>
</dbReference>
<keyword evidence="8" id="KW-1185">Reference proteome</keyword>
<evidence type="ECO:0000256" key="4">
    <source>
        <dbReference type="SAM" id="MobiDB-lite"/>
    </source>
</evidence>
<dbReference type="SUPFAM" id="SSF48439">
    <property type="entry name" value="Protein prenylyltransferase"/>
    <property type="match status" value="1"/>
</dbReference>
<dbReference type="InterPro" id="IPR019734">
    <property type="entry name" value="TPR_rpt"/>
</dbReference>
<name>A0A928VXG6_9CYAN</name>
<gene>
    <name evidence="7" type="ORF">IQ235_01480</name>
</gene>
<sequence length="449" mass="49907">MRLSSLKSIAVVLAMLLVATNTVSARVQAERQLVGESQTARADVSPSVERGRDRLGSTLVGLALLPVFGGASVGLLLHLLEKRAQGYLRQLNTLENRAISQTDALATEARVAIDEIRSYLDRPFDKTIASPRSDGYSSSSTHPVSPELHRNPTGFRRGESVNVAPVSSALDREPTHANSHPSARAPDERTTGRTYLDVCDRPTPTRDNRAGEDCAQGNHLFLEARYAEAIVAYDRAIQRCGSYHQAWCNRGSAFFQLEQYERALSDTDRALALQPDYAEAWNNRGTILAKLKRTPEALISYNKALRLQPKYPDAWINRGLVLVELGQYGEALFAYTKAAEYQSGDRDLWFYRAQAFVALEQYSNALDALDRALELQRSQPKFFYCKATCYALQGNIDLALKNLQQAILLGSDSGFKFENYRARAQTEPAFTSLGNDPRFQQLVGHPSLD</sequence>
<dbReference type="AlphaFoldDB" id="A0A928VXG6"/>
<feature type="repeat" description="TPR" evidence="3">
    <location>
        <begin position="244"/>
        <end position="277"/>
    </location>
</feature>
<organism evidence="7 8">
    <name type="scientific">Zarconia navalis LEGE 11467</name>
    <dbReference type="NCBI Taxonomy" id="1828826"/>
    <lineage>
        <taxon>Bacteria</taxon>
        <taxon>Bacillati</taxon>
        <taxon>Cyanobacteriota</taxon>
        <taxon>Cyanophyceae</taxon>
        <taxon>Oscillatoriophycideae</taxon>
        <taxon>Oscillatoriales</taxon>
        <taxon>Oscillatoriales incertae sedis</taxon>
        <taxon>Zarconia</taxon>
        <taxon>Zarconia navalis</taxon>
    </lineage>
</organism>
<dbReference type="Gene3D" id="1.25.40.10">
    <property type="entry name" value="Tetratricopeptide repeat domain"/>
    <property type="match status" value="2"/>
</dbReference>
<dbReference type="EMBL" id="JADEXN010000011">
    <property type="protein sequence ID" value="MBE9039465.1"/>
    <property type="molecule type" value="Genomic_DNA"/>
</dbReference>
<feature type="region of interest" description="Disordered" evidence="4">
    <location>
        <begin position="127"/>
        <end position="204"/>
    </location>
</feature>
<dbReference type="InterPro" id="IPR050498">
    <property type="entry name" value="Ycf3"/>
</dbReference>
<feature type="transmembrane region" description="Helical" evidence="5">
    <location>
        <begin position="59"/>
        <end position="80"/>
    </location>
</feature>